<sequence>MAAESFRDTVKALGGSFDENVGRVEVKFNSPLQAEQFYKALEKTRSVYELMIELDWEATYQHFNRLRSVVLKTNVGVLELLCYKNKPPTSLPSDILNRSKRYESIIDIMRLSSIQSFAFTKIPSDFFERSNLLSRNDNFSHLRYLEIDLGDMDAVFPNLKCLVSKASRLT</sequence>
<accession>A0A9P6JBH5</accession>
<proteinExistence type="predicted"/>
<dbReference type="AlphaFoldDB" id="A0A9P6JBH5"/>
<reference evidence="1" key="1">
    <citation type="journal article" date="2020" name="Fungal Divers.">
        <title>Resolving the Mortierellaceae phylogeny through synthesis of multi-gene phylogenetics and phylogenomics.</title>
        <authorList>
            <person name="Vandepol N."/>
            <person name="Liber J."/>
            <person name="Desiro A."/>
            <person name="Na H."/>
            <person name="Kennedy M."/>
            <person name="Barry K."/>
            <person name="Grigoriev I.V."/>
            <person name="Miller A.N."/>
            <person name="O'Donnell K."/>
            <person name="Stajich J.E."/>
            <person name="Bonito G."/>
        </authorList>
    </citation>
    <scope>NUCLEOTIDE SEQUENCE</scope>
    <source>
        <strain evidence="1">MES-2147</strain>
    </source>
</reference>
<dbReference type="EMBL" id="JAAAHW010005764">
    <property type="protein sequence ID" value="KAF9966514.1"/>
    <property type="molecule type" value="Genomic_DNA"/>
</dbReference>
<dbReference type="Proteomes" id="UP000749646">
    <property type="component" value="Unassembled WGS sequence"/>
</dbReference>
<gene>
    <name evidence="1" type="ORF">BGZ65_000361</name>
</gene>
<keyword evidence="2" id="KW-1185">Reference proteome</keyword>
<comment type="caution">
    <text evidence="1">The sequence shown here is derived from an EMBL/GenBank/DDBJ whole genome shotgun (WGS) entry which is preliminary data.</text>
</comment>
<evidence type="ECO:0000313" key="2">
    <source>
        <dbReference type="Proteomes" id="UP000749646"/>
    </source>
</evidence>
<protein>
    <submittedName>
        <fullName evidence="1">Uncharacterized protein</fullName>
    </submittedName>
</protein>
<name>A0A9P6JBH5_9FUNG</name>
<feature type="non-terminal residue" evidence="1">
    <location>
        <position position="170"/>
    </location>
</feature>
<organism evidence="1 2">
    <name type="scientific">Modicella reniformis</name>
    <dbReference type="NCBI Taxonomy" id="1440133"/>
    <lineage>
        <taxon>Eukaryota</taxon>
        <taxon>Fungi</taxon>
        <taxon>Fungi incertae sedis</taxon>
        <taxon>Mucoromycota</taxon>
        <taxon>Mortierellomycotina</taxon>
        <taxon>Mortierellomycetes</taxon>
        <taxon>Mortierellales</taxon>
        <taxon>Mortierellaceae</taxon>
        <taxon>Modicella</taxon>
    </lineage>
</organism>
<evidence type="ECO:0000313" key="1">
    <source>
        <dbReference type="EMBL" id="KAF9966514.1"/>
    </source>
</evidence>
<dbReference type="OrthoDB" id="120976at2759"/>